<dbReference type="AlphaFoldDB" id="A0A0C2EJK5"/>
<dbReference type="Pfam" id="PF22784">
    <property type="entry name" value="PTP-SAK"/>
    <property type="match status" value="1"/>
</dbReference>
<evidence type="ECO:0000313" key="5">
    <source>
        <dbReference type="Proteomes" id="UP000031535"/>
    </source>
</evidence>
<dbReference type="SUPFAM" id="SSF52799">
    <property type="entry name" value="(Phosphotyrosine protein) phosphatases II"/>
    <property type="match status" value="1"/>
</dbReference>
<feature type="signal peptide" evidence="2">
    <location>
        <begin position="1"/>
        <end position="25"/>
    </location>
</feature>
<name>A0A0C2EJK5_9PSED</name>
<comment type="caution">
    <text evidence="4">The sequence shown here is derived from an EMBL/GenBank/DDBJ whole genome shotgun (WGS) entry which is preliminary data.</text>
</comment>
<keyword evidence="2" id="KW-0732">Signal</keyword>
<accession>A0A0C2EJK5</accession>
<evidence type="ECO:0000256" key="2">
    <source>
        <dbReference type="SAM" id="SignalP"/>
    </source>
</evidence>
<dbReference type="InterPro" id="IPR029021">
    <property type="entry name" value="Prot-tyrosine_phosphatase-like"/>
</dbReference>
<dbReference type="PATRIC" id="fig|226910.6.peg.62"/>
<dbReference type="RefSeq" id="WP_040062927.1">
    <property type="nucleotide sequence ID" value="NZ_JXDG01000001.1"/>
</dbReference>
<sequence>MSIVRFLCALGLICLAGLVLPAVQADDGNAQRPPQWATPVGNQYNLYQMTPTLYRSTLPDSNAVPMLLKLNITTVINFQPEADSSWLAAPEIKQVQLPYRIGHVDDADVLAVLRAIREAEDKGSVLIHDRQGTERTGLMAAMYRVVVQGWTKEEALSEMIMGGFGDSPHFKDSIRYMMQAHVDKLREALASGACSTNPYATCAVRSWLKSASFE</sequence>
<evidence type="ECO:0000256" key="1">
    <source>
        <dbReference type="ARBA" id="ARBA00022801"/>
    </source>
</evidence>
<dbReference type="STRING" id="226910.UCMB321_0062"/>
<evidence type="ECO:0000259" key="3">
    <source>
        <dbReference type="Pfam" id="PF22784"/>
    </source>
</evidence>
<dbReference type="EMBL" id="JXDG01000001">
    <property type="protein sequence ID" value="KIH86189.1"/>
    <property type="molecule type" value="Genomic_DNA"/>
</dbReference>
<organism evidence="4 5">
    <name type="scientific">Pseudomonas batumici</name>
    <dbReference type="NCBI Taxonomy" id="226910"/>
    <lineage>
        <taxon>Bacteria</taxon>
        <taxon>Pseudomonadati</taxon>
        <taxon>Pseudomonadota</taxon>
        <taxon>Gammaproteobacteria</taxon>
        <taxon>Pseudomonadales</taxon>
        <taxon>Pseudomonadaceae</taxon>
        <taxon>Pseudomonas</taxon>
    </lineage>
</organism>
<feature type="domain" description="Swiss Army Knife protein DSP-PTPase phosphatase" evidence="3">
    <location>
        <begin position="63"/>
        <end position="156"/>
    </location>
</feature>
<evidence type="ECO:0000313" key="4">
    <source>
        <dbReference type="EMBL" id="KIH86189.1"/>
    </source>
</evidence>
<keyword evidence="1" id="KW-0378">Hydrolase</keyword>
<dbReference type="GO" id="GO:0016791">
    <property type="term" value="F:phosphatase activity"/>
    <property type="evidence" value="ECO:0007669"/>
    <property type="project" value="UniProtKB-ARBA"/>
</dbReference>
<reference evidence="4 5" key="1">
    <citation type="submission" date="2015-01" db="EMBL/GenBank/DDBJ databases">
        <title>Complete genome of Pseudomonas batumici UCM B-321 producer of the batumin antibiotic with strong antistaphilococcal and potential anticancer activity.</title>
        <authorList>
            <person name="Klochko V.V."/>
            <person name="Zelena L.B."/>
            <person name="Elena K.A."/>
            <person name="Reva O.N."/>
        </authorList>
    </citation>
    <scope>NUCLEOTIDE SEQUENCE [LARGE SCALE GENOMIC DNA]</scope>
    <source>
        <strain evidence="4 5">UCM B-321</strain>
    </source>
</reference>
<keyword evidence="5" id="KW-1185">Reference proteome</keyword>
<protein>
    <submittedName>
        <fullName evidence="4">Protein tyrosine/serine phosphatase</fullName>
    </submittedName>
</protein>
<gene>
    <name evidence="4" type="ORF">UCMB321_0062</name>
</gene>
<dbReference type="Gene3D" id="3.90.190.10">
    <property type="entry name" value="Protein tyrosine phosphatase superfamily"/>
    <property type="match status" value="1"/>
</dbReference>
<proteinExistence type="predicted"/>
<dbReference type="Proteomes" id="UP000031535">
    <property type="component" value="Unassembled WGS sequence"/>
</dbReference>
<dbReference type="OrthoDB" id="9814896at2"/>
<feature type="chain" id="PRO_5002148033" evidence="2">
    <location>
        <begin position="26"/>
        <end position="214"/>
    </location>
</feature>
<dbReference type="InterPro" id="IPR057023">
    <property type="entry name" value="PTP-SAK"/>
</dbReference>